<dbReference type="InterPro" id="IPR011047">
    <property type="entry name" value="Quinoprotein_ADH-like_sf"/>
</dbReference>
<dbReference type="InterPro" id="IPR015943">
    <property type="entry name" value="WD40/YVTN_repeat-like_dom_sf"/>
</dbReference>
<evidence type="ECO:0000313" key="2">
    <source>
        <dbReference type="Proteomes" id="UP000262969"/>
    </source>
</evidence>
<dbReference type="Proteomes" id="UP000262969">
    <property type="component" value="Unassembled WGS sequence"/>
</dbReference>
<gene>
    <name evidence="1" type="ORF">DHW61_03670</name>
</gene>
<dbReference type="EMBL" id="DPVV01000129">
    <property type="protein sequence ID" value="HCL01505.1"/>
    <property type="molecule type" value="Genomic_DNA"/>
</dbReference>
<evidence type="ECO:0000313" key="1">
    <source>
        <dbReference type="EMBL" id="HCL01505.1"/>
    </source>
</evidence>
<sequence length="284" mass="32514">MNYLVNLEKCVTGFCIDNQFVDCISNESVYKIDKHTKEIIYSKKLFKKEGFSRNLVANNKLLFIRDFYTLYIMDKNNYSILSILQLGNDLSSDICGMAIDENNIYTCMRNGAINVIDIKNFTIQEINHISSTSIWDLHSYNDILVGVNVSGELLYINKANMELIKSISLSKQNIGSFIIDMHNIYAAGQDKILYLVDIESGKCISKKRNAHKRMFDCVGIYNNYIITISYPCSEITFWNKETLELESTINTPLKLSGRTMIENDTLHIASRNINGIISFDLKNI</sequence>
<dbReference type="Gene3D" id="2.130.10.10">
    <property type="entry name" value="YVTN repeat-like/Quinoprotein amine dehydrogenase"/>
    <property type="match status" value="2"/>
</dbReference>
<organism evidence="1 2">
    <name type="scientific">Lachnoclostridium phytofermentans</name>
    <dbReference type="NCBI Taxonomy" id="66219"/>
    <lineage>
        <taxon>Bacteria</taxon>
        <taxon>Bacillati</taxon>
        <taxon>Bacillota</taxon>
        <taxon>Clostridia</taxon>
        <taxon>Lachnospirales</taxon>
        <taxon>Lachnospiraceae</taxon>
    </lineage>
</organism>
<comment type="caution">
    <text evidence="1">The sequence shown here is derived from an EMBL/GenBank/DDBJ whole genome shotgun (WGS) entry which is preliminary data.</text>
</comment>
<reference evidence="1 2" key="1">
    <citation type="journal article" date="2018" name="Nat. Biotechnol.">
        <title>A standardized bacterial taxonomy based on genome phylogeny substantially revises the tree of life.</title>
        <authorList>
            <person name="Parks D.H."/>
            <person name="Chuvochina M."/>
            <person name="Waite D.W."/>
            <person name="Rinke C."/>
            <person name="Skarshewski A."/>
            <person name="Chaumeil P.A."/>
            <person name="Hugenholtz P."/>
        </authorList>
    </citation>
    <scope>NUCLEOTIDE SEQUENCE [LARGE SCALE GENOMIC DNA]</scope>
    <source>
        <strain evidence="1">UBA11728</strain>
    </source>
</reference>
<dbReference type="AlphaFoldDB" id="A0A3D2X4M5"/>
<proteinExistence type="predicted"/>
<dbReference type="SUPFAM" id="SSF50998">
    <property type="entry name" value="Quinoprotein alcohol dehydrogenase-like"/>
    <property type="match status" value="1"/>
</dbReference>
<name>A0A3D2X4M5_9FIRM</name>
<protein>
    <submittedName>
        <fullName evidence="1">Uncharacterized protein</fullName>
    </submittedName>
</protein>
<accession>A0A3D2X4M5</accession>